<dbReference type="Proteomes" id="UP000095247">
    <property type="component" value="Unassembled WGS sequence"/>
</dbReference>
<dbReference type="EMBL" id="MDCO01000012">
    <property type="protein sequence ID" value="OEJ13739.1"/>
    <property type="molecule type" value="Genomic_DNA"/>
</dbReference>
<name>A0A1E5NC26_9SPIR</name>
<proteinExistence type="predicted"/>
<dbReference type="PROSITE" id="PS51257">
    <property type="entry name" value="PROKAR_LIPOPROTEIN"/>
    <property type="match status" value="1"/>
</dbReference>
<protein>
    <recommendedName>
        <fullName evidence="3">Peptidase M30</fullName>
    </recommendedName>
</protein>
<evidence type="ECO:0000313" key="2">
    <source>
        <dbReference type="Proteomes" id="UP000095247"/>
    </source>
</evidence>
<evidence type="ECO:0000313" key="1">
    <source>
        <dbReference type="EMBL" id="OEJ13739.1"/>
    </source>
</evidence>
<organism evidence="1 2">
    <name type="scientific">Brachyspira hampsonii</name>
    <dbReference type="NCBI Taxonomy" id="1287055"/>
    <lineage>
        <taxon>Bacteria</taxon>
        <taxon>Pseudomonadati</taxon>
        <taxon>Spirochaetota</taxon>
        <taxon>Spirochaetia</taxon>
        <taxon>Brachyspirales</taxon>
        <taxon>Brachyspiraceae</taxon>
        <taxon>Brachyspira</taxon>
    </lineage>
</organism>
<sequence length="449" mass="51179">MNKLLFIYLTIAMTFIVSCGNKVLNPPESIDGITYYDPNNVEISKFNALIYIGADLHIINTEFKKIAESDNAIIYIQNGQSFDMDNVKKLFTKFEVNYDEEIRVYGEPISFPSINDDKMVFLIYNFYPNSEPGDFAGFFYGADLFDYEATANKGKYMYINIYSINNPDAVVGTMLHEFQHLINASVNLKNSGKEMDVWMNEALSESTSVLFEPLTADSRKRFFNNYPYYSFFSWKINEIIGNINTEKSSINSLYFSYCSSSVFMRWINHIGGKEAIRAIAHSSPSLDSKTRLVNSVQSLNIGNSLEEIFISWIKDIYKGNLTDIKVQNIPFDAFVNSLTDPSKGLPLAPGGFVIYDADEYDLNNNEVKKEVLDSQNNIYLAWNGNFNSVSSEGEVNPNDVIWINARNISSSASSLSKSEMFDFDYFEYNKIYIDKLLTPEEVMKAKSKK</sequence>
<accession>A0A1E5NC26</accession>
<evidence type="ECO:0008006" key="3">
    <source>
        <dbReference type="Google" id="ProtNLM"/>
    </source>
</evidence>
<dbReference type="RefSeq" id="WP_069727048.1">
    <property type="nucleotide sequence ID" value="NZ_MDCO01000012.1"/>
</dbReference>
<gene>
    <name evidence="1" type="ORF">BFL38_03055</name>
</gene>
<reference evidence="1 2" key="1">
    <citation type="submission" date="2016-08" db="EMBL/GenBank/DDBJ databases">
        <title>Characterization and recognition of Brachyspira hampsonii sp. nov., a novel intestinal spirochete that is pathogenic to pigs.</title>
        <authorList>
            <person name="Mirajkar N."/>
            <person name="La T."/>
            <person name="Phillips N."/>
            <person name="Hampson D."/>
            <person name="Gebhart C."/>
        </authorList>
    </citation>
    <scope>NUCLEOTIDE SEQUENCE [LARGE SCALE GENOMIC DNA]</scope>
    <source>
        <strain evidence="1 2">P280/1</strain>
    </source>
</reference>
<comment type="caution">
    <text evidence="1">The sequence shown here is derived from an EMBL/GenBank/DDBJ whole genome shotgun (WGS) entry which is preliminary data.</text>
</comment>
<dbReference type="AlphaFoldDB" id="A0A1E5NC26"/>